<dbReference type="InterPro" id="IPR003781">
    <property type="entry name" value="CoA-bd"/>
</dbReference>
<dbReference type="EMBL" id="CADCTM010000816">
    <property type="protein sequence ID" value="CAA9295035.1"/>
    <property type="molecule type" value="Genomic_DNA"/>
</dbReference>
<evidence type="ECO:0000256" key="2">
    <source>
        <dbReference type="ARBA" id="ARBA00022741"/>
    </source>
</evidence>
<dbReference type="InterPro" id="IPR005810">
    <property type="entry name" value="CoA_lig_alpha"/>
</dbReference>
<name>A0A6J4K3J5_9CYAN</name>
<keyword evidence="1 4" id="KW-0436">Ligase</keyword>
<dbReference type="PIRSF" id="PIRSF001553">
    <property type="entry name" value="SucCS_alpha"/>
    <property type="match status" value="1"/>
</dbReference>
<dbReference type="InterPro" id="IPR005811">
    <property type="entry name" value="SUCC_ACL_C"/>
</dbReference>
<dbReference type="EC" id="6.2.1.5" evidence="4"/>
<dbReference type="GO" id="GO:0009361">
    <property type="term" value="C:succinate-CoA ligase complex (ADP-forming)"/>
    <property type="evidence" value="ECO:0007669"/>
    <property type="project" value="TreeGrafter"/>
</dbReference>
<dbReference type="SUPFAM" id="SSF52210">
    <property type="entry name" value="Succinyl-CoA synthetase domains"/>
    <property type="match status" value="1"/>
</dbReference>
<dbReference type="GO" id="GO:0006099">
    <property type="term" value="P:tricarboxylic acid cycle"/>
    <property type="evidence" value="ECO:0007669"/>
    <property type="project" value="TreeGrafter"/>
</dbReference>
<dbReference type="GO" id="GO:0004775">
    <property type="term" value="F:succinate-CoA ligase (ADP-forming) activity"/>
    <property type="evidence" value="ECO:0007669"/>
    <property type="project" value="UniProtKB-EC"/>
</dbReference>
<dbReference type="Pfam" id="PF02629">
    <property type="entry name" value="CoA_binding"/>
    <property type="match status" value="1"/>
</dbReference>
<dbReference type="Gene3D" id="3.40.50.261">
    <property type="entry name" value="Succinyl-CoA synthetase domains"/>
    <property type="match status" value="1"/>
</dbReference>
<evidence type="ECO:0000259" key="3">
    <source>
        <dbReference type="SMART" id="SM00881"/>
    </source>
</evidence>
<keyword evidence="2" id="KW-0547">Nucleotide-binding</keyword>
<dbReference type="PRINTS" id="PR01798">
    <property type="entry name" value="SCOASYNTHASE"/>
</dbReference>
<evidence type="ECO:0000313" key="4">
    <source>
        <dbReference type="EMBL" id="CAA9295035.1"/>
    </source>
</evidence>
<proteinExistence type="predicted"/>
<dbReference type="Gene3D" id="3.40.50.720">
    <property type="entry name" value="NAD(P)-binding Rossmann-like Domain"/>
    <property type="match status" value="1"/>
</dbReference>
<dbReference type="Pfam" id="PF00549">
    <property type="entry name" value="Ligase_CoA"/>
    <property type="match status" value="1"/>
</dbReference>
<dbReference type="PANTHER" id="PTHR11117:SF2">
    <property type="entry name" value="SUCCINATE--COA LIGASE [ADP_GDP-FORMING] SUBUNIT ALPHA, MITOCHONDRIAL"/>
    <property type="match status" value="1"/>
</dbReference>
<protein>
    <submittedName>
        <fullName evidence="4">Succinyl-CoA ligase [ADP-forming] alpha chain</fullName>
        <ecNumber evidence="4">6.2.1.5</ecNumber>
    </submittedName>
</protein>
<accession>A0A6J4K3J5</accession>
<dbReference type="AlphaFoldDB" id="A0A6J4K3J5"/>
<evidence type="ECO:0000256" key="1">
    <source>
        <dbReference type="ARBA" id="ARBA00022598"/>
    </source>
</evidence>
<organism evidence="4">
    <name type="scientific">uncultured Coleofasciculus sp</name>
    <dbReference type="NCBI Taxonomy" id="1267456"/>
    <lineage>
        <taxon>Bacteria</taxon>
        <taxon>Bacillati</taxon>
        <taxon>Cyanobacteriota</taxon>
        <taxon>Cyanophyceae</taxon>
        <taxon>Coleofasciculales</taxon>
        <taxon>Coleofasciculaceae</taxon>
        <taxon>Coleofasciculus</taxon>
        <taxon>environmental samples</taxon>
    </lineage>
</organism>
<dbReference type="InterPro" id="IPR036291">
    <property type="entry name" value="NAD(P)-bd_dom_sf"/>
</dbReference>
<gene>
    <name evidence="4" type="ORF">AVDCRST_MAG92-4691</name>
</gene>
<reference evidence="4" key="1">
    <citation type="submission" date="2020-02" db="EMBL/GenBank/DDBJ databases">
        <authorList>
            <person name="Meier V. D."/>
        </authorList>
    </citation>
    <scope>NUCLEOTIDE SEQUENCE</scope>
    <source>
        <strain evidence="4">AVDCRST_MAG92</strain>
    </source>
</reference>
<dbReference type="SUPFAM" id="SSF51735">
    <property type="entry name" value="NAD(P)-binding Rossmann-fold domains"/>
    <property type="match status" value="1"/>
</dbReference>
<dbReference type="InterPro" id="IPR016102">
    <property type="entry name" value="Succinyl-CoA_synth-like"/>
</dbReference>
<feature type="domain" description="CoA-binding" evidence="3">
    <location>
        <begin position="2"/>
        <end position="99"/>
    </location>
</feature>
<dbReference type="PANTHER" id="PTHR11117">
    <property type="entry name" value="SUCCINYL-COA LIGASE SUBUNIT ALPHA"/>
    <property type="match status" value="1"/>
</dbReference>
<dbReference type="GO" id="GO:0004776">
    <property type="term" value="F:succinate-CoA ligase (GDP-forming) activity"/>
    <property type="evidence" value="ECO:0007669"/>
    <property type="project" value="TreeGrafter"/>
</dbReference>
<sequence>MNLTPASTVLVQGITRPLASYHVARMLAYGTNIVAGVSAGQGGQELQGLPVFDLVEQASNQVGSIEATIIFVESYGVLDAALEAIEAGIRQIILITSGIPPLDTIRLLRKAQATNTLIVGPKSSGIIVPGKVLLGTQESEFYTPGTVAMISRTSTLTYEVALALTHAGLGQSISVNLGSDPIVGSSFRQWLQILATHEETQAIVLVDCTGGGSEEETAQYIAQTIDKPVIVYVAGCNTPVDKQVANASAIIAAQLSGPVTNATTAQHKVAAFTKVKVPVAGRPSQIPDLVKKALKKSMKLN</sequence>
<dbReference type="SMART" id="SM00881">
    <property type="entry name" value="CoA_binding"/>
    <property type="match status" value="1"/>
</dbReference>
<dbReference type="GO" id="GO:0000166">
    <property type="term" value="F:nucleotide binding"/>
    <property type="evidence" value="ECO:0007669"/>
    <property type="project" value="UniProtKB-KW"/>
</dbReference>